<dbReference type="CDD" id="cd03078">
    <property type="entry name" value="GST_N_Metaxin1_like"/>
    <property type="match status" value="1"/>
</dbReference>
<name>A0A443HTK2_BYSSP</name>
<dbReference type="GO" id="GO:0007005">
    <property type="term" value="P:mitochondrion organization"/>
    <property type="evidence" value="ECO:0007669"/>
    <property type="project" value="TreeGrafter"/>
</dbReference>
<evidence type="ECO:0000256" key="3">
    <source>
        <dbReference type="ARBA" id="ARBA00022787"/>
    </source>
</evidence>
<dbReference type="AlphaFoldDB" id="A0A443HTK2"/>
<keyword evidence="10" id="KW-1185">Reference proteome</keyword>
<dbReference type="VEuPathDB" id="FungiDB:C8Q69DRAFT_528258"/>
<evidence type="ECO:0000256" key="2">
    <source>
        <dbReference type="ARBA" id="ARBA00022448"/>
    </source>
</evidence>
<dbReference type="InterPro" id="IPR019564">
    <property type="entry name" value="Sam37/metaxin_N"/>
</dbReference>
<dbReference type="GO" id="GO:0015031">
    <property type="term" value="P:protein transport"/>
    <property type="evidence" value="ECO:0007669"/>
    <property type="project" value="UniProtKB-KW"/>
</dbReference>
<evidence type="ECO:0000256" key="5">
    <source>
        <dbReference type="ARBA" id="ARBA00023128"/>
    </source>
</evidence>
<organism evidence="9 10">
    <name type="scientific">Byssochlamys spectabilis</name>
    <name type="common">Paecilomyces variotii</name>
    <dbReference type="NCBI Taxonomy" id="264951"/>
    <lineage>
        <taxon>Eukaryota</taxon>
        <taxon>Fungi</taxon>
        <taxon>Dikarya</taxon>
        <taxon>Ascomycota</taxon>
        <taxon>Pezizomycotina</taxon>
        <taxon>Eurotiomycetes</taxon>
        <taxon>Eurotiomycetidae</taxon>
        <taxon>Eurotiales</taxon>
        <taxon>Thermoascaceae</taxon>
        <taxon>Paecilomyces</taxon>
    </lineage>
</organism>
<dbReference type="Pfam" id="PF17171">
    <property type="entry name" value="GST_C_6"/>
    <property type="match status" value="1"/>
</dbReference>
<protein>
    <submittedName>
        <fullName evidence="9">Putative mitochondrial import receptor subunit</fullName>
    </submittedName>
</protein>
<keyword evidence="2" id="KW-0813">Transport</keyword>
<evidence type="ECO:0000313" key="9">
    <source>
        <dbReference type="EMBL" id="RWQ95133.1"/>
    </source>
</evidence>
<dbReference type="EMBL" id="RCNU01000006">
    <property type="protein sequence ID" value="RWQ95133.1"/>
    <property type="molecule type" value="Genomic_DNA"/>
</dbReference>
<keyword evidence="5" id="KW-0496">Mitochondrion</keyword>
<proteinExistence type="predicted"/>
<dbReference type="RefSeq" id="XP_028484778.1">
    <property type="nucleotide sequence ID" value="XM_028633671.1"/>
</dbReference>
<dbReference type="STRING" id="264951.A0A443HTK2"/>
<dbReference type="GeneID" id="39602948"/>
<evidence type="ECO:0000256" key="6">
    <source>
        <dbReference type="ARBA" id="ARBA00023136"/>
    </source>
</evidence>
<dbReference type="Proteomes" id="UP000283841">
    <property type="component" value="Unassembled WGS sequence"/>
</dbReference>
<dbReference type="PANTHER" id="PTHR12289:SF41">
    <property type="entry name" value="FAILED AXON CONNECTIONS-RELATED"/>
    <property type="match status" value="1"/>
</dbReference>
<dbReference type="InterPro" id="IPR050931">
    <property type="entry name" value="Mito_Protein_Transport_Metaxin"/>
</dbReference>
<comment type="subcellular location">
    <subcellularLocation>
        <location evidence="1">Mitochondrion outer membrane</location>
    </subcellularLocation>
</comment>
<evidence type="ECO:0000259" key="8">
    <source>
        <dbReference type="Pfam" id="PF17171"/>
    </source>
</evidence>
<dbReference type="PANTHER" id="PTHR12289">
    <property type="entry name" value="METAXIN RELATED"/>
    <property type="match status" value="1"/>
</dbReference>
<comment type="caution">
    <text evidence="9">The sequence shown here is derived from an EMBL/GenBank/DDBJ whole genome shotgun (WGS) entry which is preliminary data.</text>
</comment>
<keyword evidence="3" id="KW-1000">Mitochondrion outer membrane</keyword>
<keyword evidence="4" id="KW-0653">Protein transport</keyword>
<dbReference type="Pfam" id="PF10568">
    <property type="entry name" value="Tom37"/>
    <property type="match status" value="1"/>
</dbReference>
<keyword evidence="9" id="KW-0675">Receptor</keyword>
<reference evidence="9 10" key="1">
    <citation type="journal article" date="2018" name="Front. Microbiol.">
        <title>Genomic and genetic insights into a cosmopolitan fungus, Paecilomyces variotii (Eurotiales).</title>
        <authorList>
            <person name="Urquhart A.S."/>
            <person name="Mondo S.J."/>
            <person name="Makela M.R."/>
            <person name="Hane J.K."/>
            <person name="Wiebenga A."/>
            <person name="He G."/>
            <person name="Mihaltcheva S."/>
            <person name="Pangilinan J."/>
            <person name="Lipzen A."/>
            <person name="Barry K."/>
            <person name="de Vries R.P."/>
            <person name="Grigoriev I.V."/>
            <person name="Idnurm A."/>
        </authorList>
    </citation>
    <scope>NUCLEOTIDE SEQUENCE [LARGE SCALE GENOMIC DNA]</scope>
    <source>
        <strain evidence="9 10">CBS 101075</strain>
    </source>
</reference>
<feature type="domain" description="Metaxin glutathione S-transferase" evidence="8">
    <location>
        <begin position="220"/>
        <end position="279"/>
    </location>
</feature>
<dbReference type="GO" id="GO:0001401">
    <property type="term" value="C:SAM complex"/>
    <property type="evidence" value="ECO:0007669"/>
    <property type="project" value="InterPro"/>
</dbReference>
<evidence type="ECO:0000313" key="10">
    <source>
        <dbReference type="Proteomes" id="UP000283841"/>
    </source>
</evidence>
<evidence type="ECO:0000259" key="7">
    <source>
        <dbReference type="Pfam" id="PF10568"/>
    </source>
</evidence>
<evidence type="ECO:0000256" key="4">
    <source>
        <dbReference type="ARBA" id="ARBA00022927"/>
    </source>
</evidence>
<keyword evidence="6" id="KW-0472">Membrane</keyword>
<dbReference type="InterPro" id="IPR033468">
    <property type="entry name" value="Metaxin_GST"/>
</dbReference>
<gene>
    <name evidence="9" type="ORF">C8Q69DRAFT_528258</name>
</gene>
<feature type="domain" description="Mitochondrial outer membrane transport complex Sam37/metaxin N-terminal" evidence="7">
    <location>
        <begin position="21"/>
        <end position="146"/>
    </location>
</feature>
<evidence type="ECO:0000256" key="1">
    <source>
        <dbReference type="ARBA" id="ARBA00004294"/>
    </source>
</evidence>
<accession>A0A443HTK2</accession>
<sequence>MVLELHVWGPAFSLPSIEAQSLATIAYFVLAVPKDEWVLVPSSDPSVSPTNELPALRDGTTWVSRFRNIVDYLRQYSDGEWDLDGWLTGLEKADNIAFASFIESRGQTLLDLSLYVSSQNYYGSTSPAYGTILTWPNMWILPPKLRDGAKTRTEHLGLSSLDLDAIEEQRNRDQSSATATAKIPKSLIKRPRDTVSSLLGRTPQQNQFKLEALTAEFFEPFEELLGNKSYLLSDEHPSSLDCLAIGYLSLALVPELPYPWLRESLQAKAPRLAEYTERMRRRCFGMVDVSSVFEPNGAVSSLPWRVPERVTVGKIGSTLINTLADSTPIVKELRANDRLRDAAKAPESGFTPEESKAISEVSQAQKRDVYVTIATVAAGITAFVGYLFHVGLIQVSLGGGSELEGEDEGEEVDFEMGALGDALSGL</sequence>